<organism evidence="9 10">
    <name type="scientific">Camellia sinensis</name>
    <name type="common">Tea plant</name>
    <name type="synonym">Thea sinensis</name>
    <dbReference type="NCBI Taxonomy" id="4442"/>
    <lineage>
        <taxon>Eukaryota</taxon>
        <taxon>Viridiplantae</taxon>
        <taxon>Streptophyta</taxon>
        <taxon>Embryophyta</taxon>
        <taxon>Tracheophyta</taxon>
        <taxon>Spermatophyta</taxon>
        <taxon>Magnoliopsida</taxon>
        <taxon>eudicotyledons</taxon>
        <taxon>Gunneridae</taxon>
        <taxon>Pentapetalae</taxon>
        <taxon>asterids</taxon>
        <taxon>Ericales</taxon>
        <taxon>Theaceae</taxon>
        <taxon>Camellia</taxon>
    </lineage>
</organism>
<dbReference type="FunFam" id="3.30.70.1050:FF:000004">
    <property type="entry name" value="Trigger factor"/>
    <property type="match status" value="1"/>
</dbReference>
<dbReference type="PANTHER" id="PTHR30560:SF5">
    <property type="entry name" value="OS09G0515400 PROTEIN"/>
    <property type="match status" value="1"/>
</dbReference>
<dbReference type="InterPro" id="IPR005215">
    <property type="entry name" value="Trig_fac"/>
</dbReference>
<dbReference type="Proteomes" id="UP000593564">
    <property type="component" value="Unassembled WGS sequence"/>
</dbReference>
<keyword evidence="10" id="KW-1185">Reference proteome</keyword>
<dbReference type="Pfam" id="PF05697">
    <property type="entry name" value="Trigger_N"/>
    <property type="match status" value="1"/>
</dbReference>
<keyword evidence="4" id="KW-0697">Rotamase</keyword>
<sequence>MSNSVLYPVPLQAPTLVETTQQISPLRIVLLDRIIRPKQNVDVLIPNLSSKRESFPLQMRHNAIKFRVEDNEVLSSQFQDFSVAASGTSKASELKISVEVSGTKTQSIFDDVFSKMVADAQPIPGFRRLKGADQVASKVTFLSQIPTEILLQVLGPSKVYKQVITKVINSTIAEYVEKEGLTVSKDLRVEQSFEDLEAMFEPGDQFSFDVVVKLQELN</sequence>
<dbReference type="GO" id="GO:0003755">
    <property type="term" value="F:peptidyl-prolyl cis-trans isomerase activity"/>
    <property type="evidence" value="ECO:0007669"/>
    <property type="project" value="UniProtKB-KW"/>
</dbReference>
<dbReference type="PANTHER" id="PTHR30560">
    <property type="entry name" value="TRIGGER FACTOR CHAPERONE AND PEPTIDYL-PROLYL CIS/TRANS ISOMERASE"/>
    <property type="match status" value="1"/>
</dbReference>
<evidence type="ECO:0000256" key="5">
    <source>
        <dbReference type="ARBA" id="ARBA00023186"/>
    </source>
</evidence>
<proteinExistence type="inferred from homology"/>
<evidence type="ECO:0000256" key="7">
    <source>
        <dbReference type="ARBA" id="ARBA00024849"/>
    </source>
</evidence>
<evidence type="ECO:0000256" key="4">
    <source>
        <dbReference type="ARBA" id="ARBA00023110"/>
    </source>
</evidence>
<dbReference type="AlphaFoldDB" id="A0A7J7HCP3"/>
<protein>
    <recommendedName>
        <fullName evidence="3">peptidylprolyl isomerase</fullName>
        <ecNumber evidence="3">5.2.1.8</ecNumber>
    </recommendedName>
</protein>
<evidence type="ECO:0000256" key="1">
    <source>
        <dbReference type="ARBA" id="ARBA00000971"/>
    </source>
</evidence>
<reference evidence="10" key="1">
    <citation type="journal article" date="2020" name="Nat. Commun.">
        <title>Genome assembly of wild tea tree DASZ reveals pedigree and selection history of tea varieties.</title>
        <authorList>
            <person name="Zhang W."/>
            <person name="Zhang Y."/>
            <person name="Qiu H."/>
            <person name="Guo Y."/>
            <person name="Wan H."/>
            <person name="Zhang X."/>
            <person name="Scossa F."/>
            <person name="Alseekh S."/>
            <person name="Zhang Q."/>
            <person name="Wang P."/>
            <person name="Xu L."/>
            <person name="Schmidt M.H."/>
            <person name="Jia X."/>
            <person name="Li D."/>
            <person name="Zhu A."/>
            <person name="Guo F."/>
            <person name="Chen W."/>
            <person name="Ni D."/>
            <person name="Usadel B."/>
            <person name="Fernie A.R."/>
            <person name="Wen W."/>
        </authorList>
    </citation>
    <scope>NUCLEOTIDE SEQUENCE [LARGE SCALE GENOMIC DNA]</scope>
    <source>
        <strain evidence="10">cv. G240</strain>
    </source>
</reference>
<evidence type="ECO:0000259" key="8">
    <source>
        <dbReference type="Pfam" id="PF05697"/>
    </source>
</evidence>
<dbReference type="InterPro" id="IPR036611">
    <property type="entry name" value="Trigger_fac_ribosome-bd_sf"/>
</dbReference>
<dbReference type="GO" id="GO:0043335">
    <property type="term" value="P:protein unfolding"/>
    <property type="evidence" value="ECO:0007669"/>
    <property type="project" value="TreeGrafter"/>
</dbReference>
<keyword evidence="5" id="KW-0143">Chaperone</keyword>
<dbReference type="GO" id="GO:0015031">
    <property type="term" value="P:protein transport"/>
    <property type="evidence" value="ECO:0007669"/>
    <property type="project" value="InterPro"/>
</dbReference>
<dbReference type="EMBL" id="JACBKZ010000005">
    <property type="protein sequence ID" value="KAF5950257.1"/>
    <property type="molecule type" value="Genomic_DNA"/>
</dbReference>
<comment type="function">
    <text evidence="7">Involved in protein export. Acts as a chaperone by maintaining the newly synthesized protein in an open conformation. Functions as a peptidyl-prolyl cis-trans isomerase.</text>
</comment>
<evidence type="ECO:0000313" key="10">
    <source>
        <dbReference type="Proteomes" id="UP000593564"/>
    </source>
</evidence>
<dbReference type="InterPro" id="IPR008881">
    <property type="entry name" value="Trigger_fac_ribosome-bd_bac"/>
</dbReference>
<evidence type="ECO:0000256" key="3">
    <source>
        <dbReference type="ARBA" id="ARBA00013194"/>
    </source>
</evidence>
<evidence type="ECO:0000256" key="2">
    <source>
        <dbReference type="ARBA" id="ARBA00005464"/>
    </source>
</evidence>
<dbReference type="EC" id="5.2.1.8" evidence="3"/>
<dbReference type="SUPFAM" id="SSF102735">
    <property type="entry name" value="Trigger factor ribosome-binding domain"/>
    <property type="match status" value="1"/>
</dbReference>
<dbReference type="GO" id="GO:0051083">
    <property type="term" value="P:'de novo' cotranslational protein folding"/>
    <property type="evidence" value="ECO:0007669"/>
    <property type="project" value="TreeGrafter"/>
</dbReference>
<keyword evidence="6" id="KW-0413">Isomerase</keyword>
<accession>A0A7J7HCP3</accession>
<dbReference type="Gene3D" id="3.30.70.1050">
    <property type="entry name" value="Trigger factor ribosome-binding domain"/>
    <property type="match status" value="1"/>
</dbReference>
<gene>
    <name evidence="9" type="ORF">HYC85_012250</name>
</gene>
<feature type="domain" description="Trigger factor ribosome-binding bacterial" evidence="8">
    <location>
        <begin position="90"/>
        <end position="214"/>
    </location>
</feature>
<evidence type="ECO:0000256" key="6">
    <source>
        <dbReference type="ARBA" id="ARBA00023235"/>
    </source>
</evidence>
<comment type="catalytic activity">
    <reaction evidence="1">
        <text>[protein]-peptidylproline (omega=180) = [protein]-peptidylproline (omega=0)</text>
        <dbReference type="Rhea" id="RHEA:16237"/>
        <dbReference type="Rhea" id="RHEA-COMP:10747"/>
        <dbReference type="Rhea" id="RHEA-COMP:10748"/>
        <dbReference type="ChEBI" id="CHEBI:83833"/>
        <dbReference type="ChEBI" id="CHEBI:83834"/>
        <dbReference type="EC" id="5.2.1.8"/>
    </reaction>
</comment>
<dbReference type="GO" id="GO:0043022">
    <property type="term" value="F:ribosome binding"/>
    <property type="evidence" value="ECO:0007669"/>
    <property type="project" value="TreeGrafter"/>
</dbReference>
<comment type="caution">
    <text evidence="9">The sequence shown here is derived from an EMBL/GenBank/DDBJ whole genome shotgun (WGS) entry which is preliminary data.</text>
</comment>
<dbReference type="GO" id="GO:0044183">
    <property type="term" value="F:protein folding chaperone"/>
    <property type="evidence" value="ECO:0007669"/>
    <property type="project" value="TreeGrafter"/>
</dbReference>
<comment type="similarity">
    <text evidence="2">Belongs to the FKBP-type PPIase family. Tig subfamily.</text>
</comment>
<evidence type="ECO:0000313" key="9">
    <source>
        <dbReference type="EMBL" id="KAF5950257.1"/>
    </source>
</evidence>
<reference evidence="9 10" key="2">
    <citation type="submission" date="2020-07" db="EMBL/GenBank/DDBJ databases">
        <title>Genome assembly of wild tea tree DASZ reveals pedigree and selection history of tea varieties.</title>
        <authorList>
            <person name="Zhang W."/>
        </authorList>
    </citation>
    <scope>NUCLEOTIDE SEQUENCE [LARGE SCALE GENOMIC DNA]</scope>
    <source>
        <strain evidence="10">cv. G240</strain>
        <tissue evidence="9">Leaf</tissue>
    </source>
</reference>
<name>A0A7J7HCP3_CAMSI</name>